<dbReference type="GO" id="GO:0005829">
    <property type="term" value="C:cytosol"/>
    <property type="evidence" value="ECO:0007669"/>
    <property type="project" value="TreeGrafter"/>
</dbReference>
<keyword evidence="1" id="KW-0677">Repeat</keyword>
<protein>
    <recommendedName>
        <fullName evidence="4">Stalled ribosome sensor GCN1-like HEAT repeats region domain-containing protein</fullName>
    </recommendedName>
</protein>
<accession>A0A821ZMQ1</accession>
<dbReference type="EMBL" id="CAJOBR010028480">
    <property type="protein sequence ID" value="CAF4981480.1"/>
    <property type="molecule type" value="Genomic_DNA"/>
</dbReference>
<dbReference type="AlphaFoldDB" id="A0A821ZMQ1"/>
<dbReference type="InterPro" id="IPR057546">
    <property type="entry name" value="HEAT_GCN1"/>
</dbReference>
<dbReference type="Gene3D" id="1.25.10.10">
    <property type="entry name" value="Leucine-rich Repeat Variant"/>
    <property type="match status" value="1"/>
</dbReference>
<comment type="caution">
    <text evidence="5">The sequence shown here is derived from an EMBL/GenBank/DDBJ whole genome shotgun (WGS) entry which is preliminary data.</text>
</comment>
<proteinExistence type="predicted"/>
<dbReference type="InterPro" id="IPR011989">
    <property type="entry name" value="ARM-like"/>
</dbReference>
<dbReference type="GO" id="GO:0019887">
    <property type="term" value="F:protein kinase regulator activity"/>
    <property type="evidence" value="ECO:0007669"/>
    <property type="project" value="TreeGrafter"/>
</dbReference>
<organism evidence="5 6">
    <name type="scientific">Rotaria socialis</name>
    <dbReference type="NCBI Taxonomy" id="392032"/>
    <lineage>
        <taxon>Eukaryota</taxon>
        <taxon>Metazoa</taxon>
        <taxon>Spiralia</taxon>
        <taxon>Gnathifera</taxon>
        <taxon>Rotifera</taxon>
        <taxon>Eurotatoria</taxon>
        <taxon>Bdelloidea</taxon>
        <taxon>Philodinida</taxon>
        <taxon>Philodinidae</taxon>
        <taxon>Rotaria</taxon>
    </lineage>
</organism>
<dbReference type="PROSITE" id="PS50077">
    <property type="entry name" value="HEAT_REPEAT"/>
    <property type="match status" value="1"/>
</dbReference>
<dbReference type="PANTHER" id="PTHR23346:SF7">
    <property type="entry name" value="STALLED RIBOSOME SENSOR GCN1"/>
    <property type="match status" value="1"/>
</dbReference>
<evidence type="ECO:0000313" key="6">
    <source>
        <dbReference type="Proteomes" id="UP000663848"/>
    </source>
</evidence>
<name>A0A821ZMQ1_9BILA</name>
<feature type="region of interest" description="Disordered" evidence="3">
    <location>
        <begin position="121"/>
        <end position="140"/>
    </location>
</feature>
<reference evidence="5" key="1">
    <citation type="submission" date="2021-02" db="EMBL/GenBank/DDBJ databases">
        <authorList>
            <person name="Nowell W R."/>
        </authorList>
    </citation>
    <scope>NUCLEOTIDE SEQUENCE</scope>
</reference>
<feature type="repeat" description="HEAT" evidence="2">
    <location>
        <begin position="69"/>
        <end position="106"/>
    </location>
</feature>
<evidence type="ECO:0000259" key="4">
    <source>
        <dbReference type="Pfam" id="PF23271"/>
    </source>
</evidence>
<feature type="domain" description="Stalled ribosome sensor GCN1-like HEAT repeats region" evidence="4">
    <location>
        <begin position="160"/>
        <end position="224"/>
    </location>
</feature>
<sequence>MTNDKYIAARTLGDLVRKLGERVLPEIIPILEKGLDSQQSDQRQGVCIGLSEIMAACSRDYIIAFSSTIIPTVRRALLDPLVEVRQSAAKTFENLHSSIGTQALDEILPYLLNVMQKDAIPNATNGDQNNKEDEQEKEETERDFALDALQRIMQLKSRVVLPYLVPHLIQPPVDIKALASLTLVAGDALARHLSRIIQAVITHIADEKDPQAKQQHLFYAEQLLAAVC</sequence>
<evidence type="ECO:0000313" key="5">
    <source>
        <dbReference type="EMBL" id="CAF4981480.1"/>
    </source>
</evidence>
<dbReference type="InterPro" id="IPR021133">
    <property type="entry name" value="HEAT_type_2"/>
</dbReference>
<dbReference type="SUPFAM" id="SSF48371">
    <property type="entry name" value="ARM repeat"/>
    <property type="match status" value="1"/>
</dbReference>
<dbReference type="GO" id="GO:0034198">
    <property type="term" value="P:cellular response to amino acid starvation"/>
    <property type="evidence" value="ECO:0007669"/>
    <property type="project" value="TreeGrafter"/>
</dbReference>
<dbReference type="PANTHER" id="PTHR23346">
    <property type="entry name" value="TRANSLATIONAL ACTIVATOR GCN1-RELATED"/>
    <property type="match status" value="1"/>
</dbReference>
<dbReference type="Pfam" id="PF23271">
    <property type="entry name" value="HEAT_GCN1"/>
    <property type="match status" value="1"/>
</dbReference>
<evidence type="ECO:0000256" key="1">
    <source>
        <dbReference type="ARBA" id="ARBA00022737"/>
    </source>
</evidence>
<gene>
    <name evidence="5" type="ORF">QYT958_LOCUS36204</name>
</gene>
<dbReference type="InterPro" id="IPR016024">
    <property type="entry name" value="ARM-type_fold"/>
</dbReference>
<evidence type="ECO:0000256" key="2">
    <source>
        <dbReference type="PROSITE-ProRule" id="PRU00103"/>
    </source>
</evidence>
<feature type="compositionally biased region" description="Basic and acidic residues" evidence="3">
    <location>
        <begin position="129"/>
        <end position="140"/>
    </location>
</feature>
<dbReference type="GO" id="GO:0006417">
    <property type="term" value="P:regulation of translation"/>
    <property type="evidence" value="ECO:0007669"/>
    <property type="project" value="TreeGrafter"/>
</dbReference>
<dbReference type="Proteomes" id="UP000663848">
    <property type="component" value="Unassembled WGS sequence"/>
</dbReference>
<evidence type="ECO:0000256" key="3">
    <source>
        <dbReference type="SAM" id="MobiDB-lite"/>
    </source>
</evidence>